<keyword evidence="2" id="KW-1133">Transmembrane helix</keyword>
<feature type="transmembrane region" description="Helical" evidence="2">
    <location>
        <begin position="207"/>
        <end position="225"/>
    </location>
</feature>
<keyword evidence="6" id="KW-1185">Reference proteome</keyword>
<reference evidence="5 6" key="1">
    <citation type="submission" date="2017-02" db="EMBL/GenBank/DDBJ databases">
        <title>Streptomyces pactum ACT12 Genome sequencing and assembly.</title>
        <authorList>
            <person name="Xue Q."/>
            <person name="Yan X."/>
            <person name="Jia L."/>
            <person name="Yan H."/>
        </authorList>
    </citation>
    <scope>NUCLEOTIDE SEQUENCE [LARGE SCALE GENOMIC DNA]</scope>
    <source>
        <strain evidence="5 6">ACT12</strain>
    </source>
</reference>
<keyword evidence="2" id="KW-0812">Transmembrane</keyword>
<evidence type="ECO:0000259" key="4">
    <source>
        <dbReference type="Pfam" id="PF07987"/>
    </source>
</evidence>
<evidence type="ECO:0000256" key="2">
    <source>
        <dbReference type="SAM" id="Phobius"/>
    </source>
</evidence>
<dbReference type="Proteomes" id="UP000189443">
    <property type="component" value="Chromosome"/>
</dbReference>
<feature type="region of interest" description="Disordered" evidence="1">
    <location>
        <begin position="186"/>
        <end position="205"/>
    </location>
</feature>
<dbReference type="Pfam" id="PF07987">
    <property type="entry name" value="DUF1775"/>
    <property type="match status" value="1"/>
</dbReference>
<keyword evidence="2" id="KW-0472">Membrane</keyword>
<dbReference type="AlphaFoldDB" id="A0A1S6J3I8"/>
<dbReference type="RefSeq" id="WP_055419029.1">
    <property type="nucleotide sequence ID" value="NZ_LIQD01000003.1"/>
</dbReference>
<evidence type="ECO:0000256" key="3">
    <source>
        <dbReference type="SAM" id="SignalP"/>
    </source>
</evidence>
<evidence type="ECO:0000256" key="1">
    <source>
        <dbReference type="SAM" id="MobiDB-lite"/>
    </source>
</evidence>
<protein>
    <recommendedName>
        <fullName evidence="4">YncI copper-binding domain-containing protein</fullName>
    </recommendedName>
</protein>
<sequence>MFRTPTRIAAASVGALAVVLAAALPASAHVTIKDPVQATVGSYPTLTFLVPNERERANTEKLQIILPTEAAAKLPNALVKRVPGWKHVIEKRGGDGIGEGVVSVTWIAQSSRASIDAGEFEEFKLSVGRIPDTEKIYFEAVQTYNNGEVVRWDQRPTAETPHPEHPAPSLKVVPAAAASTSATQTMALAGSTTSGDDSGSSLAGSPALASASAAALLAGAGGLMWKRRRSQRDDVATTLNG</sequence>
<gene>
    <name evidence="5" type="ORF">B1H29_04845</name>
</gene>
<proteinExistence type="predicted"/>
<evidence type="ECO:0000313" key="5">
    <source>
        <dbReference type="EMBL" id="AQS66343.1"/>
    </source>
</evidence>
<keyword evidence="3" id="KW-0732">Signal</keyword>
<dbReference type="InterPro" id="IPR012533">
    <property type="entry name" value="YcnI-copper_dom"/>
</dbReference>
<feature type="signal peptide" evidence="3">
    <location>
        <begin position="1"/>
        <end position="28"/>
    </location>
</feature>
<feature type="domain" description="YncI copper-binding" evidence="4">
    <location>
        <begin position="29"/>
        <end position="172"/>
    </location>
</feature>
<name>A0A1S6J3I8_9ACTN</name>
<dbReference type="Gene3D" id="2.60.40.2230">
    <property type="entry name" value="Uncharacterised protein YcnI-like PF07987, DUF1775"/>
    <property type="match status" value="1"/>
</dbReference>
<dbReference type="KEGG" id="spac:B1H29_04845"/>
<evidence type="ECO:0000313" key="6">
    <source>
        <dbReference type="Proteomes" id="UP000189443"/>
    </source>
</evidence>
<organism evidence="5 6">
    <name type="scientific">Streptomyces pactum</name>
    <dbReference type="NCBI Taxonomy" id="68249"/>
    <lineage>
        <taxon>Bacteria</taxon>
        <taxon>Bacillati</taxon>
        <taxon>Actinomycetota</taxon>
        <taxon>Actinomycetes</taxon>
        <taxon>Kitasatosporales</taxon>
        <taxon>Streptomycetaceae</taxon>
        <taxon>Streptomyces</taxon>
    </lineage>
</organism>
<dbReference type="EMBL" id="CP019724">
    <property type="protein sequence ID" value="AQS66343.1"/>
    <property type="molecule type" value="Genomic_DNA"/>
</dbReference>
<feature type="chain" id="PRO_5010516784" description="YncI copper-binding domain-containing protein" evidence="3">
    <location>
        <begin position="29"/>
        <end position="241"/>
    </location>
</feature>
<dbReference type="CDD" id="cd08545">
    <property type="entry name" value="YcnI_like"/>
    <property type="match status" value="1"/>
</dbReference>
<accession>A0A1S6J3I8</accession>
<dbReference type="InterPro" id="IPR038507">
    <property type="entry name" value="YcnI-like_sf"/>
</dbReference>